<feature type="domain" description="Protein NO VEIN C-terminal" evidence="1">
    <location>
        <begin position="288"/>
        <end position="381"/>
    </location>
</feature>
<protein>
    <submittedName>
        <fullName evidence="2">Uncharacterized protein DUF3883</fullName>
    </submittedName>
</protein>
<dbReference type="Pfam" id="PF13020">
    <property type="entry name" value="NOV_C"/>
    <property type="match status" value="1"/>
</dbReference>
<dbReference type="AlphaFoldDB" id="A0A562JHA7"/>
<accession>A0A562JHA7</accession>
<reference evidence="2 3" key="1">
    <citation type="submission" date="2019-07" db="EMBL/GenBank/DDBJ databases">
        <title>Genomic Encyclopedia of Type Strains, Phase I: the one thousand microbial genomes (KMG-I) project.</title>
        <authorList>
            <person name="Kyrpides N."/>
        </authorList>
    </citation>
    <scope>NUCLEOTIDE SEQUENCE [LARGE SCALE GENOMIC DNA]</scope>
    <source>
        <strain evidence="2 3">DSM 13558</strain>
    </source>
</reference>
<dbReference type="RefSeq" id="WP_145080408.1">
    <property type="nucleotide sequence ID" value="NZ_VLKH01000002.1"/>
</dbReference>
<dbReference type="Proteomes" id="UP000315343">
    <property type="component" value="Unassembled WGS sequence"/>
</dbReference>
<evidence type="ECO:0000259" key="1">
    <source>
        <dbReference type="Pfam" id="PF13020"/>
    </source>
</evidence>
<evidence type="ECO:0000313" key="3">
    <source>
        <dbReference type="Proteomes" id="UP000315343"/>
    </source>
</evidence>
<sequence>MEKEFQKHIASFEESMLMEAEKENEIEKLRIRFITNYTKDAICKMDIDDYITGKGNKNTFCYRIEFELKDLGNIKGGFATKFGVYYGVDGEKTESKYRYLDKFGSTLTEAFETLKNEIINLIEAGSIKDFDKINSNLISPMLKGKILYLYYPNDFLNIYSSNHLDYFMNQLNIGHTKRLTEIDKQKTILEYKNNDDIMKSWSIKKFGKFLYYLFGSPTNKNVNGVINLEQNKMRVEVFTPIQEVNYQIIDLKTKALPTSSTTGAKKGNSKVDFEEKNKYNKRIGDRGELIVLKAEEDKLKKYKKELVKKIKHISIENDSAGYDILSFDEYGNEIYIEVKSTTAKPGDANFYLTSNELERAKGDMNYWIYIVFEVNTDAPKIWKINNPFEKNKDEIKLIPLSYNVKICVE</sequence>
<dbReference type="OrthoDB" id="9781481at2"/>
<dbReference type="EMBL" id="VLKH01000002">
    <property type="protein sequence ID" value="TWH82560.1"/>
    <property type="molecule type" value="Genomic_DNA"/>
</dbReference>
<dbReference type="InterPro" id="IPR024975">
    <property type="entry name" value="NOV_C"/>
</dbReference>
<name>A0A562JHA7_9FIRM</name>
<proteinExistence type="predicted"/>
<comment type="caution">
    <text evidence="2">The sequence shown here is derived from an EMBL/GenBank/DDBJ whole genome shotgun (WGS) entry which is preliminary data.</text>
</comment>
<keyword evidence="3" id="KW-1185">Reference proteome</keyword>
<organism evidence="2 3">
    <name type="scientific">Sedimentibacter saalensis</name>
    <dbReference type="NCBI Taxonomy" id="130788"/>
    <lineage>
        <taxon>Bacteria</taxon>
        <taxon>Bacillati</taxon>
        <taxon>Bacillota</taxon>
        <taxon>Tissierellia</taxon>
        <taxon>Sedimentibacter</taxon>
    </lineage>
</organism>
<evidence type="ECO:0000313" key="2">
    <source>
        <dbReference type="EMBL" id="TWH82560.1"/>
    </source>
</evidence>
<gene>
    <name evidence="2" type="ORF">LY60_00861</name>
</gene>